<dbReference type="AlphaFoldDB" id="A0A8X6M6V1"/>
<comment type="caution">
    <text evidence="1">The sequence shown here is derived from an EMBL/GenBank/DDBJ whole genome shotgun (WGS) entry which is preliminary data.</text>
</comment>
<gene>
    <name evidence="1" type="ORF">TNIN_356681</name>
</gene>
<sequence>MSKQMVRLWCRQFSEGHQSAHDEDGSHMARRTAAVLTELGWELGRLFYGNGYRHRFMEKITTRDSSQTEYHYRK</sequence>
<organism evidence="1 2">
    <name type="scientific">Trichonephila inaurata madagascariensis</name>
    <dbReference type="NCBI Taxonomy" id="2747483"/>
    <lineage>
        <taxon>Eukaryota</taxon>
        <taxon>Metazoa</taxon>
        <taxon>Ecdysozoa</taxon>
        <taxon>Arthropoda</taxon>
        <taxon>Chelicerata</taxon>
        <taxon>Arachnida</taxon>
        <taxon>Araneae</taxon>
        <taxon>Araneomorphae</taxon>
        <taxon>Entelegynae</taxon>
        <taxon>Araneoidea</taxon>
        <taxon>Nephilidae</taxon>
        <taxon>Trichonephila</taxon>
        <taxon>Trichonephila inaurata</taxon>
    </lineage>
</organism>
<accession>A0A8X6M6V1</accession>
<evidence type="ECO:0000313" key="1">
    <source>
        <dbReference type="EMBL" id="GFS32527.1"/>
    </source>
</evidence>
<dbReference type="EMBL" id="BMAV01024361">
    <property type="protein sequence ID" value="GFS32527.1"/>
    <property type="molecule type" value="Genomic_DNA"/>
</dbReference>
<proteinExistence type="predicted"/>
<protein>
    <submittedName>
        <fullName evidence="1">Uncharacterized protein</fullName>
    </submittedName>
</protein>
<keyword evidence="2" id="KW-1185">Reference proteome</keyword>
<dbReference type="Proteomes" id="UP000886998">
    <property type="component" value="Unassembled WGS sequence"/>
</dbReference>
<reference evidence="1" key="1">
    <citation type="submission" date="2020-08" db="EMBL/GenBank/DDBJ databases">
        <title>Multicomponent nature underlies the extraordinary mechanical properties of spider dragline silk.</title>
        <authorList>
            <person name="Kono N."/>
            <person name="Nakamura H."/>
            <person name="Mori M."/>
            <person name="Yoshida Y."/>
            <person name="Ohtoshi R."/>
            <person name="Malay A.D."/>
            <person name="Moran D.A.P."/>
            <person name="Tomita M."/>
            <person name="Numata K."/>
            <person name="Arakawa K."/>
        </authorList>
    </citation>
    <scope>NUCLEOTIDE SEQUENCE</scope>
</reference>
<evidence type="ECO:0000313" key="2">
    <source>
        <dbReference type="Proteomes" id="UP000886998"/>
    </source>
</evidence>
<name>A0A8X6M6V1_9ARAC</name>